<feature type="domain" description="Homeobox" evidence="13">
    <location>
        <begin position="215"/>
        <end position="275"/>
    </location>
</feature>
<dbReference type="Gene3D" id="1.10.10.60">
    <property type="entry name" value="Homeodomain-like"/>
    <property type="match status" value="1"/>
</dbReference>
<evidence type="ECO:0000256" key="4">
    <source>
        <dbReference type="ARBA" id="ARBA00023015"/>
    </source>
</evidence>
<evidence type="ECO:0000313" key="15">
    <source>
        <dbReference type="Proteomes" id="UP000318571"/>
    </source>
</evidence>
<keyword evidence="5 11" id="KW-0238">DNA-binding</keyword>
<dbReference type="SUPFAM" id="SSF46689">
    <property type="entry name" value="Homeodomain-like"/>
    <property type="match status" value="1"/>
</dbReference>
<keyword evidence="7" id="KW-0804">Transcription</keyword>
<evidence type="ECO:0000256" key="11">
    <source>
        <dbReference type="PROSITE-ProRule" id="PRU00108"/>
    </source>
</evidence>
<reference evidence="14 15" key="1">
    <citation type="journal article" date="2018" name="Nat. Ecol. Evol.">
        <title>Genomic signatures of mitonuclear coevolution across populations of Tigriopus californicus.</title>
        <authorList>
            <person name="Barreto F.S."/>
            <person name="Watson E.T."/>
            <person name="Lima T.G."/>
            <person name="Willett C.S."/>
            <person name="Edmands S."/>
            <person name="Li W."/>
            <person name="Burton R.S."/>
        </authorList>
    </citation>
    <scope>NUCLEOTIDE SEQUENCE [LARGE SCALE GENOMIC DNA]</scope>
    <source>
        <strain evidence="14 15">San Diego</strain>
    </source>
</reference>
<dbReference type="InterPro" id="IPR017970">
    <property type="entry name" value="Homeobox_CS"/>
</dbReference>
<gene>
    <name evidence="14" type="ORF">TCAL_03158</name>
</gene>
<dbReference type="PROSITE" id="PS00027">
    <property type="entry name" value="HOMEOBOX_1"/>
    <property type="match status" value="1"/>
</dbReference>
<comment type="function">
    <text evidence="9">Probable transcriptional regulator that is required in neural development for the normal formation of sublateral cholinergic motor neuron processes. Plays a role in regulating the expression of acetylcholine transporter protein unc-17 in the sublateral processes. In particular, it is required in sublateral motor neurons for a left-right turning behavior that occurs during the lethargus phase of the normal sleep process called 'flipping'. During 'flipping' animals rotate 180 degrees about their longitudinal axis.</text>
</comment>
<name>A0A553P2D1_TIGCA</name>
<accession>A0A553P2D1</accession>
<dbReference type="AlphaFoldDB" id="A0A553P2D1"/>
<keyword evidence="3" id="KW-0217">Developmental protein</keyword>
<dbReference type="OMA" id="RPQENIH"/>
<evidence type="ECO:0000256" key="6">
    <source>
        <dbReference type="ARBA" id="ARBA00023155"/>
    </source>
</evidence>
<dbReference type="PANTHER" id="PTHR24340:SF41">
    <property type="entry name" value="MUSCLE-SPECIFIC HOMEOBOX PROTEIN TINMAN-RELATED"/>
    <property type="match status" value="1"/>
</dbReference>
<dbReference type="CDD" id="cd00086">
    <property type="entry name" value="homeodomain"/>
    <property type="match status" value="1"/>
</dbReference>
<dbReference type="Proteomes" id="UP000318571">
    <property type="component" value="Chromosome 7"/>
</dbReference>
<dbReference type="InterPro" id="IPR020479">
    <property type="entry name" value="HD_metazoa"/>
</dbReference>
<dbReference type="InterPro" id="IPR001356">
    <property type="entry name" value="HD"/>
</dbReference>
<proteinExistence type="inferred from homology"/>
<evidence type="ECO:0000259" key="13">
    <source>
        <dbReference type="PROSITE" id="PS50071"/>
    </source>
</evidence>
<evidence type="ECO:0000256" key="1">
    <source>
        <dbReference type="ARBA" id="ARBA00004123"/>
    </source>
</evidence>
<dbReference type="GO" id="GO:0005634">
    <property type="term" value="C:nucleus"/>
    <property type="evidence" value="ECO:0007669"/>
    <property type="project" value="UniProtKB-SubCell"/>
</dbReference>
<organism evidence="14 15">
    <name type="scientific">Tigriopus californicus</name>
    <name type="common">Marine copepod</name>
    <dbReference type="NCBI Taxonomy" id="6832"/>
    <lineage>
        <taxon>Eukaryota</taxon>
        <taxon>Metazoa</taxon>
        <taxon>Ecdysozoa</taxon>
        <taxon>Arthropoda</taxon>
        <taxon>Crustacea</taxon>
        <taxon>Multicrustacea</taxon>
        <taxon>Hexanauplia</taxon>
        <taxon>Copepoda</taxon>
        <taxon>Harpacticoida</taxon>
        <taxon>Harpacticidae</taxon>
        <taxon>Tigriopus</taxon>
    </lineage>
</organism>
<dbReference type="FunFam" id="1.10.10.60:FF:000296">
    <property type="entry name" value="Scarecrow, isoform A"/>
    <property type="match status" value="1"/>
</dbReference>
<evidence type="ECO:0000256" key="8">
    <source>
        <dbReference type="ARBA" id="ARBA00023242"/>
    </source>
</evidence>
<dbReference type="PANTHER" id="PTHR24340">
    <property type="entry name" value="HOMEOBOX PROTEIN NKX"/>
    <property type="match status" value="1"/>
</dbReference>
<keyword evidence="6 11" id="KW-0371">Homeobox</keyword>
<evidence type="ECO:0000256" key="5">
    <source>
        <dbReference type="ARBA" id="ARBA00023125"/>
    </source>
</evidence>
<comment type="caution">
    <text evidence="14">The sequence shown here is derived from an EMBL/GenBank/DDBJ whole genome shotgun (WGS) entry which is preliminary data.</text>
</comment>
<dbReference type="PROSITE" id="PS50071">
    <property type="entry name" value="HOMEOBOX_2"/>
    <property type="match status" value="1"/>
</dbReference>
<dbReference type="GO" id="GO:0000981">
    <property type="term" value="F:DNA-binding transcription factor activity, RNA polymerase II-specific"/>
    <property type="evidence" value="ECO:0007669"/>
    <property type="project" value="InterPro"/>
</dbReference>
<evidence type="ECO:0000256" key="10">
    <source>
        <dbReference type="ARBA" id="ARBA00068167"/>
    </source>
</evidence>
<comment type="subcellular location">
    <subcellularLocation>
        <location evidence="1 11 12">Nucleus</location>
    </subcellularLocation>
</comment>
<evidence type="ECO:0000256" key="2">
    <source>
        <dbReference type="ARBA" id="ARBA00005661"/>
    </source>
</evidence>
<evidence type="ECO:0000313" key="14">
    <source>
        <dbReference type="EMBL" id="TRY71857.1"/>
    </source>
</evidence>
<evidence type="ECO:0000256" key="9">
    <source>
        <dbReference type="ARBA" id="ARBA00057950"/>
    </source>
</evidence>
<evidence type="ECO:0000256" key="7">
    <source>
        <dbReference type="ARBA" id="ARBA00023163"/>
    </source>
</evidence>
<protein>
    <recommendedName>
        <fullName evidence="10">Homeobox protein ceh-24</fullName>
    </recommendedName>
</protein>
<evidence type="ECO:0000256" key="12">
    <source>
        <dbReference type="RuleBase" id="RU000682"/>
    </source>
</evidence>
<sequence>MSMKQFSVSNILNEEIATVPPNYKSDGYAPFQSSEYFEKPYSRGQGIPFGSGDRSKLSLDSIQTNRPQENIHYTSSVLPTSTMSSLSQNNTHSVNYMQTAMSQFNSAAAAAAAVAAFPGAGSYCPQGSSVGSSTHSVDLGGYHDIRSSANPQHHPGWYSNSTNGDPRFASEYFSSLMRGSAAAAAISGPNPNHIPSSGSLHSCSSDKSTLQFPLAQRRKRRVLFTQAQVYELERRFKQQKYLSAPEREHLASLIHLTPTQVKIWFQNHRYKYKRQAKEKAMSEQSTDSNVSSPRRVAVPVLVKDGKPCSTPNGDILNSLDLNMSSTNAKSEYILPSNASSVDIGVSGISASASSQLPTLVQMSYHHSNHSRDLLADNVSGNQYTCLQNRAW</sequence>
<dbReference type="InterPro" id="IPR009057">
    <property type="entry name" value="Homeodomain-like_sf"/>
</dbReference>
<dbReference type="PRINTS" id="PR00024">
    <property type="entry name" value="HOMEOBOX"/>
</dbReference>
<keyword evidence="4" id="KW-0805">Transcription regulation</keyword>
<keyword evidence="8 11" id="KW-0539">Nucleus</keyword>
<dbReference type="STRING" id="6832.A0A553P2D1"/>
<dbReference type="EMBL" id="VCGU01000008">
    <property type="protein sequence ID" value="TRY71857.1"/>
    <property type="molecule type" value="Genomic_DNA"/>
</dbReference>
<keyword evidence="15" id="KW-1185">Reference proteome</keyword>
<feature type="DNA-binding region" description="Homeobox" evidence="11">
    <location>
        <begin position="217"/>
        <end position="276"/>
    </location>
</feature>
<dbReference type="GO" id="GO:0030154">
    <property type="term" value="P:cell differentiation"/>
    <property type="evidence" value="ECO:0007669"/>
    <property type="project" value="TreeGrafter"/>
</dbReference>
<dbReference type="InterPro" id="IPR050394">
    <property type="entry name" value="Homeobox_NK-like"/>
</dbReference>
<evidence type="ECO:0000256" key="3">
    <source>
        <dbReference type="ARBA" id="ARBA00022473"/>
    </source>
</evidence>
<dbReference type="Pfam" id="PF00046">
    <property type="entry name" value="Homeodomain"/>
    <property type="match status" value="1"/>
</dbReference>
<comment type="similarity">
    <text evidence="2">Belongs to the NK-2 homeobox family.</text>
</comment>
<dbReference type="SMART" id="SM00389">
    <property type="entry name" value="HOX"/>
    <property type="match status" value="1"/>
</dbReference>
<dbReference type="GO" id="GO:0000978">
    <property type="term" value="F:RNA polymerase II cis-regulatory region sequence-specific DNA binding"/>
    <property type="evidence" value="ECO:0007669"/>
    <property type="project" value="TreeGrafter"/>
</dbReference>